<dbReference type="Pfam" id="PF03607">
    <property type="entry name" value="DCX"/>
    <property type="match status" value="1"/>
</dbReference>
<evidence type="ECO:0000259" key="3">
    <source>
        <dbReference type="PROSITE" id="PS50095"/>
    </source>
</evidence>
<dbReference type="InterPro" id="IPR036572">
    <property type="entry name" value="Doublecortin_dom_sf"/>
</dbReference>
<accession>A0A8S1ETR8</accession>
<dbReference type="InterPro" id="IPR001024">
    <property type="entry name" value="PLAT/LH2_dom"/>
</dbReference>
<feature type="domain" description="PLAT" evidence="3">
    <location>
        <begin position="755"/>
        <end position="870"/>
    </location>
</feature>
<dbReference type="OrthoDB" id="5322100at2759"/>
<dbReference type="SMART" id="SM00015">
    <property type="entry name" value="IQ"/>
    <property type="match status" value="1"/>
</dbReference>
<feature type="compositionally biased region" description="Polar residues" evidence="2">
    <location>
        <begin position="357"/>
        <end position="372"/>
    </location>
</feature>
<feature type="compositionally biased region" description="Basic and acidic residues" evidence="2">
    <location>
        <begin position="494"/>
        <end position="506"/>
    </location>
</feature>
<evidence type="ECO:0000256" key="2">
    <source>
        <dbReference type="SAM" id="MobiDB-lite"/>
    </source>
</evidence>
<dbReference type="SUPFAM" id="SSF49723">
    <property type="entry name" value="Lipase/lipooxygenase domain (PLAT/LH2 domain)"/>
    <property type="match status" value="2"/>
</dbReference>
<dbReference type="Pfam" id="PF01477">
    <property type="entry name" value="PLAT"/>
    <property type="match status" value="1"/>
</dbReference>
<gene>
    <name evidence="5" type="ORF">CBOVIS_LOCUS9071</name>
</gene>
<dbReference type="PANTHER" id="PTHR45901:SF7">
    <property type="entry name" value="OXYGEN-REGULATED PROTEIN 1"/>
    <property type="match status" value="1"/>
</dbReference>
<dbReference type="PROSITE" id="PS50096">
    <property type="entry name" value="IQ"/>
    <property type="match status" value="1"/>
</dbReference>
<sequence length="1289" mass="144461">MQLGSLPAQPKNGVIRTYENQARTFSRPYSAKSVYFYKEGDVFFTGVRIPVSKHRYKTLNSLMEDLNHQMYMPFGVRNITTPMGKTTIESLDQLQHLGKYVASSSKPPRGLDFEKVEKVQTAMRNQRATNGGQSYWVSASPSLPQKMRMSRMLGLNVISAKQVFFVLNGKGKFYRTLINPMKLPLMDQLLEEVSTGLEAAIFRFYTSDGNRITTVEDILSSNSPKIIACPRNERPYFQESVKLPEIKPSRYAPRPAHVKTDSLSNTDTSTTTSTRSNGIEKRSKIPALPKQRISQRVVESKITPMTKSPKKRLHGQLNAGKTKQAKEMPGATPILYSSATKLRGETSPTKIDDQDSGAGNSVASSWHTSEASESARPESMTEHKARMIREETNNSQVHSEEDLILEEDDDSVNSGINSRTNSSLNDSAVGKSRETSAEVENGNEGDDDEADDDTLRKYTPMSATETASSGDSKSPEVELPSQNSTSQSNRHQSPKVEEAPSRESTERNGNQTPAAHTPDTERIPTPYPPRTSSDSDREDVLPSDDDDESIEKIEAAATRIQAAFRGFRARKMMKVSFHDDSKEHDDNIESLQDIKNEEGFSMKSVQAGSTIITYTIEVKIGFRYGADTEADLYLIIFGDDAQSQRILLRQEADWLHTTQSKFVEGGIIRFFVESPHLGTLNRVVVGHNSPGYGAGLHIEYIVVSENLLDGRQFLFFVNKWLDGGQVDGKIERTVFLTTFLYLAARPLVQNATTQGRWEFIIHTRRDELGGTTSNLILVGYGDEKNSIHRIENDTMMRDCTMNPLIQVDFGLDLGLLRKVRFEIDGEGDRPNYFIEYIEVRDLDTEERSAVSINKWLMVQPDESTKKYQPFREITIYRKNSQPWPSMLFAIVTTYEGKVSFADTSLCNSEIPKINLQLIGERGQSGVFPVLPATLPSGKIIHSFKIEMVSLGTITEVRVIPEITQLGLDIVCGLNFLQEIYDNHEIPMTVGDQLFVNEVSIRETLHAPFRHIYGLSSIKFEENNAKGPYFKTLHVKVIEGLATTKKTAKGESMRDEDHFVLHMTVEDGENCEIPTVKICSKNGREIQLDVTSQVPIDNVLVYELKTKHIGIVEKIRVGVGEISPGKSVVIHKMRLVEKISGTEVRFMFFAEIREYEVVELTCVYPDVAPRISLLYYISISTKTKKGKFRPYVNIIGSDGDTGFRAYPGDSEFPEATTISMEVEALKLGSLKSIQVYASADNAEDVQWKFSVKVSSEEEKVYQSNDLVLKMAGKKNFVSADVFLIDGPSTL</sequence>
<dbReference type="Proteomes" id="UP000494206">
    <property type="component" value="Unassembled WGS sequence"/>
</dbReference>
<feature type="domain" description="PLAT" evidence="3">
    <location>
        <begin position="612"/>
        <end position="735"/>
    </location>
</feature>
<dbReference type="PROSITE" id="PS50095">
    <property type="entry name" value="PLAT"/>
    <property type="match status" value="2"/>
</dbReference>
<dbReference type="PANTHER" id="PTHR45901">
    <property type="entry name" value="PROTEIN CBG12474"/>
    <property type="match status" value="1"/>
</dbReference>
<dbReference type="Gene3D" id="2.60.60.20">
    <property type="entry name" value="PLAT/LH2 domain"/>
    <property type="match status" value="2"/>
</dbReference>
<evidence type="ECO:0000259" key="4">
    <source>
        <dbReference type="PROSITE" id="PS50309"/>
    </source>
</evidence>
<evidence type="ECO:0000313" key="5">
    <source>
        <dbReference type="EMBL" id="CAB3407092.1"/>
    </source>
</evidence>
<reference evidence="5 6" key="1">
    <citation type="submission" date="2020-04" db="EMBL/GenBank/DDBJ databases">
        <authorList>
            <person name="Laetsch R D."/>
            <person name="Stevens L."/>
            <person name="Kumar S."/>
            <person name="Blaxter L. M."/>
        </authorList>
    </citation>
    <scope>NUCLEOTIDE SEQUENCE [LARGE SCALE GENOMIC DNA]</scope>
</reference>
<dbReference type="InterPro" id="IPR003533">
    <property type="entry name" value="Doublecortin_dom"/>
</dbReference>
<feature type="compositionally biased region" description="Acidic residues" evidence="2">
    <location>
        <begin position="402"/>
        <end position="411"/>
    </location>
</feature>
<dbReference type="InterPro" id="IPR000048">
    <property type="entry name" value="IQ_motif_EF-hand-BS"/>
</dbReference>
<comment type="caution">
    <text evidence="5">The sequence shown here is derived from an EMBL/GenBank/DDBJ whole genome shotgun (WGS) entry which is preliminary data.</text>
</comment>
<dbReference type="InterPro" id="IPR036392">
    <property type="entry name" value="PLAT/LH2_dom_sf"/>
</dbReference>
<dbReference type="Gene3D" id="3.10.20.230">
    <property type="entry name" value="Doublecortin domain"/>
    <property type="match status" value="2"/>
</dbReference>
<dbReference type="EMBL" id="CADEPM010000006">
    <property type="protein sequence ID" value="CAB3407092.1"/>
    <property type="molecule type" value="Genomic_DNA"/>
</dbReference>
<dbReference type="InterPro" id="IPR052970">
    <property type="entry name" value="Inner_ear_hair_cell_LOXHD"/>
</dbReference>
<feature type="domain" description="Doublecortin" evidence="4">
    <location>
        <begin position="32"/>
        <end position="114"/>
    </location>
</feature>
<dbReference type="GO" id="GO:0035556">
    <property type="term" value="P:intracellular signal transduction"/>
    <property type="evidence" value="ECO:0007669"/>
    <property type="project" value="InterPro"/>
</dbReference>
<protein>
    <recommendedName>
        <fullName evidence="7">PLAT domain-containing protein</fullName>
    </recommendedName>
</protein>
<dbReference type="SMART" id="SM00537">
    <property type="entry name" value="DCX"/>
    <property type="match status" value="2"/>
</dbReference>
<feature type="compositionally biased region" description="Polar residues" evidence="2">
    <location>
        <begin position="461"/>
        <end position="472"/>
    </location>
</feature>
<dbReference type="PROSITE" id="PS50309">
    <property type="entry name" value="DC"/>
    <property type="match status" value="1"/>
</dbReference>
<proteinExistence type="predicted"/>
<feature type="compositionally biased region" description="Polar residues" evidence="2">
    <location>
        <begin position="480"/>
        <end position="491"/>
    </location>
</feature>
<name>A0A8S1ETR8_9PELO</name>
<feature type="compositionally biased region" description="Low complexity" evidence="2">
    <location>
        <begin position="261"/>
        <end position="277"/>
    </location>
</feature>
<organism evidence="5 6">
    <name type="scientific">Caenorhabditis bovis</name>
    <dbReference type="NCBI Taxonomy" id="2654633"/>
    <lineage>
        <taxon>Eukaryota</taxon>
        <taxon>Metazoa</taxon>
        <taxon>Ecdysozoa</taxon>
        <taxon>Nematoda</taxon>
        <taxon>Chromadorea</taxon>
        <taxon>Rhabditida</taxon>
        <taxon>Rhabditina</taxon>
        <taxon>Rhabditomorpha</taxon>
        <taxon>Rhabditoidea</taxon>
        <taxon>Rhabditidae</taxon>
        <taxon>Peloderinae</taxon>
        <taxon>Caenorhabditis</taxon>
    </lineage>
</organism>
<feature type="region of interest" description="Disordered" evidence="2">
    <location>
        <begin position="251"/>
        <end position="549"/>
    </location>
</feature>
<feature type="compositionally biased region" description="Basic and acidic residues" evidence="2">
    <location>
        <begin position="373"/>
        <end position="392"/>
    </location>
</feature>
<evidence type="ECO:0008006" key="7">
    <source>
        <dbReference type="Google" id="ProtNLM"/>
    </source>
</evidence>
<comment type="caution">
    <text evidence="1">Lacks conserved residue(s) required for the propagation of feature annotation.</text>
</comment>
<evidence type="ECO:0000256" key="1">
    <source>
        <dbReference type="PROSITE-ProRule" id="PRU00152"/>
    </source>
</evidence>
<feature type="compositionally biased region" description="Acidic residues" evidence="2">
    <location>
        <begin position="441"/>
        <end position="452"/>
    </location>
</feature>
<evidence type="ECO:0000313" key="6">
    <source>
        <dbReference type="Proteomes" id="UP000494206"/>
    </source>
</evidence>
<feature type="compositionally biased region" description="Polar residues" evidence="2">
    <location>
        <begin position="412"/>
        <end position="426"/>
    </location>
</feature>
<dbReference type="SMART" id="SM00308">
    <property type="entry name" value="LH2"/>
    <property type="match status" value="1"/>
</dbReference>
<keyword evidence="6" id="KW-1185">Reference proteome</keyword>
<dbReference type="SUPFAM" id="SSF89837">
    <property type="entry name" value="Doublecortin (DC)"/>
    <property type="match status" value="2"/>
</dbReference>